<dbReference type="PANTHER" id="PTHR46041:SF2">
    <property type="entry name" value="MITOCHONDRIAL INNER MEMBRANE PROTEASE SUBUNIT 2"/>
    <property type="match status" value="1"/>
</dbReference>
<name>A0AAU9JUZ7_9CILI</name>
<keyword evidence="8" id="KW-1185">Reference proteome</keyword>
<organism evidence="7 8">
    <name type="scientific">Blepharisma stoltei</name>
    <dbReference type="NCBI Taxonomy" id="1481888"/>
    <lineage>
        <taxon>Eukaryota</taxon>
        <taxon>Sar</taxon>
        <taxon>Alveolata</taxon>
        <taxon>Ciliophora</taxon>
        <taxon>Postciliodesmatophora</taxon>
        <taxon>Heterotrichea</taxon>
        <taxon>Heterotrichida</taxon>
        <taxon>Blepharismidae</taxon>
        <taxon>Blepharisma</taxon>
    </lineage>
</organism>
<keyword evidence="2" id="KW-0645">Protease</keyword>
<evidence type="ECO:0000256" key="6">
    <source>
        <dbReference type="ARBA" id="ARBA00023136"/>
    </source>
</evidence>
<dbReference type="EMBL" id="CAJZBQ010000045">
    <property type="protein sequence ID" value="CAG9328294.1"/>
    <property type="molecule type" value="Genomic_DNA"/>
</dbReference>
<dbReference type="InterPro" id="IPR037730">
    <property type="entry name" value="IMP2"/>
</dbReference>
<protein>
    <recommendedName>
        <fullName evidence="9">Mitochondrial inner membrane protease subunit 2</fullName>
    </recommendedName>
</protein>
<dbReference type="InterPro" id="IPR036286">
    <property type="entry name" value="LexA/Signal_pep-like_sf"/>
</dbReference>
<dbReference type="GO" id="GO:0006627">
    <property type="term" value="P:protein processing involved in protein targeting to mitochondrion"/>
    <property type="evidence" value="ECO:0007669"/>
    <property type="project" value="InterPro"/>
</dbReference>
<evidence type="ECO:0000313" key="8">
    <source>
        <dbReference type="Proteomes" id="UP001162131"/>
    </source>
</evidence>
<dbReference type="GO" id="GO:0006465">
    <property type="term" value="P:signal peptide processing"/>
    <property type="evidence" value="ECO:0007669"/>
    <property type="project" value="InterPro"/>
</dbReference>
<dbReference type="GO" id="GO:0042720">
    <property type="term" value="C:mitochondrial inner membrane peptidase complex"/>
    <property type="evidence" value="ECO:0007669"/>
    <property type="project" value="InterPro"/>
</dbReference>
<keyword evidence="4" id="KW-0378">Hydrolase</keyword>
<dbReference type="GO" id="GO:0004175">
    <property type="term" value="F:endopeptidase activity"/>
    <property type="evidence" value="ECO:0007669"/>
    <property type="project" value="TreeGrafter"/>
</dbReference>
<accession>A0AAU9JUZ7</accession>
<proteinExistence type="predicted"/>
<sequence>MALWISPIAKKILPLVPIIWVFNNEFYNIRRVKGDSMYPTLNPNLKTSSSLIEDDYVLVGSVSPSTKLKSLKDKIVILKNPYNPRERVIRKVKCVEGEWCPSGNGFIYVQAGHAWVTPENPSHVDEIGSTSIPLGLIEGEVIKVVWPIDRFGAQIYS</sequence>
<evidence type="ECO:0000256" key="4">
    <source>
        <dbReference type="ARBA" id="ARBA00022801"/>
    </source>
</evidence>
<comment type="caution">
    <text evidence="7">The sequence shown here is derived from an EMBL/GenBank/DDBJ whole genome shotgun (WGS) entry which is preliminary data.</text>
</comment>
<dbReference type="AlphaFoldDB" id="A0AAU9JUZ7"/>
<evidence type="ECO:0000313" key="7">
    <source>
        <dbReference type="EMBL" id="CAG9328294.1"/>
    </source>
</evidence>
<keyword evidence="3" id="KW-0812">Transmembrane</keyword>
<dbReference type="PANTHER" id="PTHR46041">
    <property type="entry name" value="MITOCHONDRIAL INNER MEMBRANE PROTEASE SUBUNIT 2"/>
    <property type="match status" value="1"/>
</dbReference>
<evidence type="ECO:0000256" key="5">
    <source>
        <dbReference type="ARBA" id="ARBA00022989"/>
    </source>
</evidence>
<evidence type="ECO:0008006" key="9">
    <source>
        <dbReference type="Google" id="ProtNLM"/>
    </source>
</evidence>
<comment type="subcellular location">
    <subcellularLocation>
        <location evidence="1">Membrane</location>
        <topology evidence="1">Single-pass membrane protein</topology>
    </subcellularLocation>
</comment>
<dbReference type="SUPFAM" id="SSF51306">
    <property type="entry name" value="LexA/Signal peptidase"/>
    <property type="match status" value="1"/>
</dbReference>
<dbReference type="Proteomes" id="UP001162131">
    <property type="component" value="Unassembled WGS sequence"/>
</dbReference>
<reference evidence="7" key="1">
    <citation type="submission" date="2021-09" db="EMBL/GenBank/DDBJ databases">
        <authorList>
            <consortium name="AG Swart"/>
            <person name="Singh M."/>
            <person name="Singh A."/>
            <person name="Seah K."/>
            <person name="Emmerich C."/>
        </authorList>
    </citation>
    <scope>NUCLEOTIDE SEQUENCE</scope>
    <source>
        <strain evidence="7">ATCC30299</strain>
    </source>
</reference>
<evidence type="ECO:0000256" key="3">
    <source>
        <dbReference type="ARBA" id="ARBA00022692"/>
    </source>
</evidence>
<keyword evidence="6" id="KW-0472">Membrane</keyword>
<gene>
    <name evidence="7" type="ORF">BSTOLATCC_MIC45749</name>
</gene>
<dbReference type="Gene3D" id="2.10.109.10">
    <property type="entry name" value="Umud Fragment, subunit A"/>
    <property type="match status" value="1"/>
</dbReference>
<evidence type="ECO:0000256" key="1">
    <source>
        <dbReference type="ARBA" id="ARBA00004167"/>
    </source>
</evidence>
<evidence type="ECO:0000256" key="2">
    <source>
        <dbReference type="ARBA" id="ARBA00022670"/>
    </source>
</evidence>
<keyword evidence="5" id="KW-1133">Transmembrane helix</keyword>
<dbReference type="GO" id="GO:0008236">
    <property type="term" value="F:serine-type peptidase activity"/>
    <property type="evidence" value="ECO:0007669"/>
    <property type="project" value="InterPro"/>
</dbReference>